<comment type="caution">
    <text evidence="9">The sequence shown here is derived from an EMBL/GenBank/DDBJ whole genome shotgun (WGS) entry which is preliminary data.</text>
</comment>
<dbReference type="InterPro" id="IPR014776">
    <property type="entry name" value="4pyrrole_Mease_sub2"/>
</dbReference>
<dbReference type="GO" id="GO:0009236">
    <property type="term" value="P:cobalamin biosynthetic process"/>
    <property type="evidence" value="ECO:0007669"/>
    <property type="project" value="UniProtKB-UniRule"/>
</dbReference>
<dbReference type="Pfam" id="PF00590">
    <property type="entry name" value="TP_methylase"/>
    <property type="match status" value="1"/>
</dbReference>
<proteinExistence type="inferred from homology"/>
<reference evidence="9" key="1">
    <citation type="journal article" date="2021" name="PeerJ">
        <title>Extensive microbial diversity within the chicken gut microbiome revealed by metagenomics and culture.</title>
        <authorList>
            <person name="Gilroy R."/>
            <person name="Ravi A."/>
            <person name="Getino M."/>
            <person name="Pursley I."/>
            <person name="Horton D.L."/>
            <person name="Alikhan N.F."/>
            <person name="Baker D."/>
            <person name="Gharbi K."/>
            <person name="Hall N."/>
            <person name="Watson M."/>
            <person name="Adriaenssens E.M."/>
            <person name="Foster-Nyarko E."/>
            <person name="Jarju S."/>
            <person name="Secka A."/>
            <person name="Antonio M."/>
            <person name="Oren A."/>
            <person name="Chaudhuri R.R."/>
            <person name="La Ragione R."/>
            <person name="Hildebrand F."/>
            <person name="Pallen M.J."/>
        </authorList>
    </citation>
    <scope>NUCLEOTIDE SEQUENCE</scope>
    <source>
        <strain evidence="9">ChiSjej1B19-8411</strain>
    </source>
</reference>
<evidence type="ECO:0000259" key="8">
    <source>
        <dbReference type="Pfam" id="PF00590"/>
    </source>
</evidence>
<dbReference type="EC" id="2.1.1.130" evidence="9"/>
<evidence type="ECO:0000313" key="10">
    <source>
        <dbReference type="Proteomes" id="UP000886817"/>
    </source>
</evidence>
<dbReference type="Proteomes" id="UP000886817">
    <property type="component" value="Unassembled WGS sequence"/>
</dbReference>
<evidence type="ECO:0000256" key="2">
    <source>
        <dbReference type="ARBA" id="ARBA00005879"/>
    </source>
</evidence>
<evidence type="ECO:0000256" key="4">
    <source>
        <dbReference type="ARBA" id="ARBA00022603"/>
    </source>
</evidence>
<reference evidence="9" key="2">
    <citation type="submission" date="2021-04" db="EMBL/GenBank/DDBJ databases">
        <authorList>
            <person name="Gilroy R."/>
        </authorList>
    </citation>
    <scope>NUCLEOTIDE SEQUENCE</scope>
    <source>
        <strain evidence="9">ChiSjej1B19-8411</strain>
    </source>
</reference>
<dbReference type="AlphaFoldDB" id="A0A9D1WI94"/>
<evidence type="ECO:0000256" key="6">
    <source>
        <dbReference type="ARBA" id="ARBA00022691"/>
    </source>
</evidence>
<dbReference type="InterPro" id="IPR006364">
    <property type="entry name" value="CobI/CbiL/CobIJ_dom"/>
</dbReference>
<name>A0A9D1WI94_9FIRM</name>
<dbReference type="GO" id="GO:0032259">
    <property type="term" value="P:methylation"/>
    <property type="evidence" value="ECO:0007669"/>
    <property type="project" value="UniProtKB-KW"/>
</dbReference>
<keyword evidence="3" id="KW-0169">Cobalamin biosynthesis</keyword>
<accession>A0A9D1WI94</accession>
<sequence length="226" mass="24681">MNGKLYGVGIGPGDPELLTVKALRIIRESDVIAVPGTVAEETVAYQIVKGAYPELDQKTLLAVPMPMTKDAAVLEEAHQKGTDMICNELDQGKTVAFLTLGDPTVYSTYIYVHKKIQELGYEVEIISGITSFCAVAARLNMSLVEKAEELHVIPSSYQIDEAMKMPGTKVLMKAGKKMASVKETLKKAGKTGVMIENCGMENEKIYRTVEEIPDSAGYYSLIIVKD</sequence>
<dbReference type="Gene3D" id="3.30.950.10">
    <property type="entry name" value="Methyltransferase, Cobalt-precorrin-4 Transmethylase, Domain 2"/>
    <property type="match status" value="1"/>
</dbReference>
<evidence type="ECO:0000256" key="7">
    <source>
        <dbReference type="PIRNR" id="PIRNR036427"/>
    </source>
</evidence>
<dbReference type="InterPro" id="IPR012382">
    <property type="entry name" value="CobI/CbiL"/>
</dbReference>
<dbReference type="PIRSF" id="PIRSF036427">
    <property type="entry name" value="Precrrn-2_mtase"/>
    <property type="match status" value="1"/>
</dbReference>
<keyword evidence="6" id="KW-0949">S-adenosyl-L-methionine</keyword>
<dbReference type="Gene3D" id="3.40.1010.10">
    <property type="entry name" value="Cobalt-precorrin-4 Transmethylase, Domain 1"/>
    <property type="match status" value="1"/>
</dbReference>
<comment type="pathway">
    <text evidence="1">Cofactor biosynthesis; adenosylcobalamin biosynthesis.</text>
</comment>
<dbReference type="InterPro" id="IPR000878">
    <property type="entry name" value="4pyrrol_Mease"/>
</dbReference>
<dbReference type="EMBL" id="DXEX01000162">
    <property type="protein sequence ID" value="HIX59553.1"/>
    <property type="molecule type" value="Genomic_DNA"/>
</dbReference>
<dbReference type="NCBIfam" id="TIGR01467">
    <property type="entry name" value="cobI_cbiL"/>
    <property type="match status" value="1"/>
</dbReference>
<evidence type="ECO:0000256" key="3">
    <source>
        <dbReference type="ARBA" id="ARBA00022573"/>
    </source>
</evidence>
<keyword evidence="5 9" id="KW-0808">Transferase</keyword>
<dbReference type="PANTHER" id="PTHR43467:SF2">
    <property type="entry name" value="COBALT-PRECORRIN-2 C(20)-METHYLTRANSFERASE"/>
    <property type="match status" value="1"/>
</dbReference>
<evidence type="ECO:0000256" key="5">
    <source>
        <dbReference type="ARBA" id="ARBA00022679"/>
    </source>
</evidence>
<dbReference type="InterPro" id="IPR014777">
    <property type="entry name" value="4pyrrole_Mease_sub1"/>
</dbReference>
<feature type="domain" description="Tetrapyrrole methylase" evidence="8">
    <location>
        <begin position="4"/>
        <end position="209"/>
    </location>
</feature>
<evidence type="ECO:0000256" key="1">
    <source>
        <dbReference type="ARBA" id="ARBA00004953"/>
    </source>
</evidence>
<dbReference type="PANTHER" id="PTHR43467">
    <property type="entry name" value="COBALT-PRECORRIN-2 C(20)-METHYLTRANSFERASE"/>
    <property type="match status" value="1"/>
</dbReference>
<dbReference type="SUPFAM" id="SSF53790">
    <property type="entry name" value="Tetrapyrrole methylase"/>
    <property type="match status" value="1"/>
</dbReference>
<protein>
    <submittedName>
        <fullName evidence="9">Precorrin-2 C(20)-methyltransferase</fullName>
        <ecNumber evidence="9">2.1.1.130</ecNumber>
    </submittedName>
</protein>
<gene>
    <name evidence="9" type="primary">cobI</name>
    <name evidence="9" type="ORF">IAA45_07560</name>
</gene>
<dbReference type="CDD" id="cd11645">
    <property type="entry name" value="Precorrin_2_C20_MT"/>
    <property type="match status" value="1"/>
</dbReference>
<dbReference type="InterPro" id="IPR035996">
    <property type="entry name" value="4pyrrol_Methylase_sf"/>
</dbReference>
<keyword evidence="4 9" id="KW-0489">Methyltransferase</keyword>
<comment type="similarity">
    <text evidence="2 7">Belongs to the precorrin methyltransferase family.</text>
</comment>
<organism evidence="9 10">
    <name type="scientific">Candidatus Blautia gallistercoris</name>
    <dbReference type="NCBI Taxonomy" id="2838490"/>
    <lineage>
        <taxon>Bacteria</taxon>
        <taxon>Bacillati</taxon>
        <taxon>Bacillota</taxon>
        <taxon>Clostridia</taxon>
        <taxon>Lachnospirales</taxon>
        <taxon>Lachnospiraceae</taxon>
        <taxon>Blautia</taxon>
    </lineage>
</organism>
<dbReference type="GO" id="GO:0030788">
    <property type="term" value="F:precorrin-2 C20-methyltransferase activity"/>
    <property type="evidence" value="ECO:0007669"/>
    <property type="project" value="UniProtKB-EC"/>
</dbReference>
<evidence type="ECO:0000313" key="9">
    <source>
        <dbReference type="EMBL" id="HIX59553.1"/>
    </source>
</evidence>